<accession>A0A231VLM5</accession>
<dbReference type="SUPFAM" id="SSF51445">
    <property type="entry name" value="(Trans)glycosidases"/>
    <property type="match status" value="1"/>
</dbReference>
<dbReference type="InterPro" id="IPR045053">
    <property type="entry name" value="MAN-like"/>
</dbReference>
<evidence type="ECO:0000256" key="7">
    <source>
        <dbReference type="ARBA" id="ARBA00023295"/>
    </source>
</evidence>
<dbReference type="PANTHER" id="PTHR31451">
    <property type="match status" value="1"/>
</dbReference>
<dbReference type="InterPro" id="IPR001547">
    <property type="entry name" value="Glyco_hydro_5"/>
</dbReference>
<feature type="domain" description="Beta-galactosidase trimerisation" evidence="8">
    <location>
        <begin position="382"/>
        <end position="520"/>
    </location>
</feature>
<organism evidence="10 11">
    <name type="scientific">Thermoanaerobacterium thermosaccharolyticum</name>
    <name type="common">Clostridium thermosaccharolyticum</name>
    <dbReference type="NCBI Taxonomy" id="1517"/>
    <lineage>
        <taxon>Bacteria</taxon>
        <taxon>Bacillati</taxon>
        <taxon>Bacillota</taxon>
        <taxon>Clostridia</taxon>
        <taxon>Thermoanaerobacterales</taxon>
        <taxon>Thermoanaerobacteraceae</taxon>
        <taxon>Thermoanaerobacterium</taxon>
    </lineage>
</organism>
<dbReference type="RefSeq" id="WP_094044081.1">
    <property type="nucleotide sequence ID" value="NZ_NKHD01000007.1"/>
</dbReference>
<feature type="domain" description="Glycoside hydrolase family 5" evidence="9">
    <location>
        <begin position="131"/>
        <end position="255"/>
    </location>
</feature>
<dbReference type="GO" id="GO:0016985">
    <property type="term" value="F:mannan endo-1,4-beta-mannosidase activity"/>
    <property type="evidence" value="ECO:0007669"/>
    <property type="project" value="TreeGrafter"/>
</dbReference>
<keyword evidence="4" id="KW-0964">Secreted</keyword>
<evidence type="ECO:0000256" key="2">
    <source>
        <dbReference type="ARBA" id="ARBA00004613"/>
    </source>
</evidence>
<evidence type="ECO:0000259" key="8">
    <source>
        <dbReference type="Pfam" id="PF08532"/>
    </source>
</evidence>
<reference evidence="10 11" key="1">
    <citation type="submission" date="2017-06" db="EMBL/GenBank/DDBJ databases">
        <title>Isolation and characterization of a thermophilic and butanogenic Thermoanaerobacterium thermosaccharolyticum M5 capable of efficient degradation of hemicellulose.</title>
        <authorList>
            <person name="Xin F."/>
            <person name="Jiang Y."/>
        </authorList>
    </citation>
    <scope>NUCLEOTIDE SEQUENCE [LARGE SCALE GENOMIC DNA]</scope>
    <source>
        <strain evidence="10 11">M5</strain>
    </source>
</reference>
<keyword evidence="7" id="KW-0326">Glycosidase</keyword>
<comment type="caution">
    <text evidence="10">The sequence shown here is derived from an EMBL/GenBank/DDBJ whole genome shotgun (WGS) entry which is preliminary data.</text>
</comment>
<evidence type="ECO:0000256" key="1">
    <source>
        <dbReference type="ARBA" id="ARBA00001678"/>
    </source>
</evidence>
<dbReference type="GO" id="GO:0005576">
    <property type="term" value="C:extracellular region"/>
    <property type="evidence" value="ECO:0007669"/>
    <property type="project" value="UniProtKB-SubCell"/>
</dbReference>
<evidence type="ECO:0000256" key="3">
    <source>
        <dbReference type="ARBA" id="ARBA00012706"/>
    </source>
</evidence>
<proteinExistence type="predicted"/>
<dbReference type="SMR" id="A0A231VLM5"/>
<sequence length="622" mass="71592">MDTTTNSILDKFVIGANYWPKNYGVDMWKKWNKEEIKKEFKEAKSLGLDVLRINLLWEDFQPQPDIISEDAIGKFDELINICHDVGIKIVPTFFVGHMSGENFDIPWRNGKNIYNDSFMLRHEVKLVGFFAEKYKNEDAILFWDLSNEPDNYVKAESRHDAWLWNYILSNEIKKHDKNHPVTLGIHQASLLSDNKFYPEDLKEGNDFLCMHAYPIYTDTCIDPVNSIRSTYMAPFASKLTKALGGKDVLFEEFGATTLMMSEEIEGKYYKTVLYSLFANEALGAMAWCFGDFTVGDNLPYNTTPFETQFGITTSDGIPKSAGLEIKAFSEFINRFEYEDLIPKRCDVAIVVPDKYYNALFVGSDYTPERHFRILLNSFILAKEAGIDVEMVKASEKDFSKYKMLILPSAYRKGHLNHDQWMRIMDYVKSGGTLYASYDGISVDGFDELFGIETQYSMVPKDNTASIYIEDRKIKLNYSTLKFNKRLIAKPTTCSVIGYDNEGNPAVVMNKFGKGNAVLVTYPVELYLSYMPDVYKDDKTYEIYKLTEELSRIKPKIEVESPFIEVKEFEYKGKKLVIFINHEDIDIKIDVNISGKIKDLISNKEIDLDNFTIKADDVVAFLM</sequence>
<comment type="subcellular location">
    <subcellularLocation>
        <location evidence="2">Secreted</location>
    </subcellularLocation>
</comment>
<keyword evidence="5" id="KW-0732">Signal</keyword>
<dbReference type="PANTHER" id="PTHR31451:SF39">
    <property type="entry name" value="MANNAN ENDO-1,4-BETA-MANNOSIDASE 1"/>
    <property type="match status" value="1"/>
</dbReference>
<name>A0A231VLM5_THETR</name>
<dbReference type="Gene3D" id="3.40.50.880">
    <property type="match status" value="1"/>
</dbReference>
<dbReference type="GO" id="GO:0004565">
    <property type="term" value="F:beta-galactosidase activity"/>
    <property type="evidence" value="ECO:0007669"/>
    <property type="project" value="InterPro"/>
</dbReference>
<evidence type="ECO:0000256" key="6">
    <source>
        <dbReference type="ARBA" id="ARBA00022801"/>
    </source>
</evidence>
<dbReference type="EC" id="3.2.1.78" evidence="3"/>
<dbReference type="Pfam" id="PF26410">
    <property type="entry name" value="GH5_mannosidase"/>
    <property type="match status" value="1"/>
</dbReference>
<dbReference type="InterPro" id="IPR029062">
    <property type="entry name" value="Class_I_gatase-like"/>
</dbReference>
<protein>
    <recommendedName>
        <fullName evidence="3">mannan endo-1,4-beta-mannosidase</fullName>
        <ecNumber evidence="3">3.2.1.78</ecNumber>
    </recommendedName>
</protein>
<evidence type="ECO:0000313" key="11">
    <source>
        <dbReference type="Proteomes" id="UP000215301"/>
    </source>
</evidence>
<evidence type="ECO:0000259" key="9">
    <source>
        <dbReference type="Pfam" id="PF26410"/>
    </source>
</evidence>
<dbReference type="Gene3D" id="3.20.20.80">
    <property type="entry name" value="Glycosidases"/>
    <property type="match status" value="1"/>
</dbReference>
<dbReference type="GO" id="GO:0005975">
    <property type="term" value="P:carbohydrate metabolic process"/>
    <property type="evidence" value="ECO:0007669"/>
    <property type="project" value="InterPro"/>
</dbReference>
<gene>
    <name evidence="10" type="ORF">CE561_03385</name>
</gene>
<dbReference type="SUPFAM" id="SSF52317">
    <property type="entry name" value="Class I glutamine amidotransferase-like"/>
    <property type="match status" value="1"/>
</dbReference>
<dbReference type="Pfam" id="PF08532">
    <property type="entry name" value="Glyco_hydro_42M"/>
    <property type="match status" value="1"/>
</dbReference>
<keyword evidence="6" id="KW-0378">Hydrolase</keyword>
<dbReference type="InterPro" id="IPR017853">
    <property type="entry name" value="GH"/>
</dbReference>
<dbReference type="InterPro" id="IPR013738">
    <property type="entry name" value="Beta_galactosidase_Trimer"/>
</dbReference>
<evidence type="ECO:0000256" key="4">
    <source>
        <dbReference type="ARBA" id="ARBA00022525"/>
    </source>
</evidence>
<evidence type="ECO:0000256" key="5">
    <source>
        <dbReference type="ARBA" id="ARBA00022729"/>
    </source>
</evidence>
<evidence type="ECO:0000313" key="10">
    <source>
        <dbReference type="EMBL" id="OXT08979.1"/>
    </source>
</evidence>
<dbReference type="EMBL" id="NKHD01000007">
    <property type="protein sequence ID" value="OXT08979.1"/>
    <property type="molecule type" value="Genomic_DNA"/>
</dbReference>
<dbReference type="CDD" id="cd03143">
    <property type="entry name" value="A4_beta-galactosidase_middle_domain"/>
    <property type="match status" value="1"/>
</dbReference>
<comment type="catalytic activity">
    <reaction evidence="1">
        <text>Random hydrolysis of (1-&gt;4)-beta-D-mannosidic linkages in mannans, galactomannans and glucomannans.</text>
        <dbReference type="EC" id="3.2.1.78"/>
    </reaction>
</comment>
<dbReference type="Proteomes" id="UP000215301">
    <property type="component" value="Unassembled WGS sequence"/>
</dbReference>
<dbReference type="AlphaFoldDB" id="A0A231VLM5"/>